<dbReference type="Gene3D" id="1.10.10.60">
    <property type="entry name" value="Homeodomain-like"/>
    <property type="match status" value="1"/>
</dbReference>
<dbReference type="Proteomes" id="UP000287651">
    <property type="component" value="Unassembled WGS sequence"/>
</dbReference>
<keyword evidence="2 3" id="KW-0238">DNA-binding</keyword>
<evidence type="ECO:0000256" key="1">
    <source>
        <dbReference type="ARBA" id="ARBA00004123"/>
    </source>
</evidence>
<organism evidence="6 7">
    <name type="scientific">Ensete ventricosum</name>
    <name type="common">Abyssinian banana</name>
    <name type="synonym">Musa ensete</name>
    <dbReference type="NCBI Taxonomy" id="4639"/>
    <lineage>
        <taxon>Eukaryota</taxon>
        <taxon>Viridiplantae</taxon>
        <taxon>Streptophyta</taxon>
        <taxon>Embryophyta</taxon>
        <taxon>Tracheophyta</taxon>
        <taxon>Spermatophyta</taxon>
        <taxon>Magnoliopsida</taxon>
        <taxon>Liliopsida</taxon>
        <taxon>Zingiberales</taxon>
        <taxon>Musaceae</taxon>
        <taxon>Ensete</taxon>
    </lineage>
</organism>
<dbReference type="Pfam" id="PF00046">
    <property type="entry name" value="Homeodomain"/>
    <property type="match status" value="1"/>
</dbReference>
<dbReference type="PANTHER" id="PTHR46777">
    <property type="entry name" value="WUSCHEL-RELATED HOMEOBOX 13"/>
    <property type="match status" value="1"/>
</dbReference>
<evidence type="ECO:0000256" key="4">
    <source>
        <dbReference type="SAM" id="MobiDB-lite"/>
    </source>
</evidence>
<dbReference type="GO" id="GO:0003677">
    <property type="term" value="F:DNA binding"/>
    <property type="evidence" value="ECO:0007669"/>
    <property type="project" value="UniProtKB-UniRule"/>
</dbReference>
<keyword evidence="2 3" id="KW-0371">Homeobox</keyword>
<gene>
    <name evidence="6" type="ORF">B296_00047745</name>
</gene>
<dbReference type="InterPro" id="IPR009057">
    <property type="entry name" value="Homeodomain-like_sf"/>
</dbReference>
<evidence type="ECO:0000256" key="2">
    <source>
        <dbReference type="PROSITE-ProRule" id="PRU00108"/>
    </source>
</evidence>
<evidence type="ECO:0000313" key="6">
    <source>
        <dbReference type="EMBL" id="RRT37547.1"/>
    </source>
</evidence>
<keyword evidence="2 3" id="KW-0539">Nucleus</keyword>
<name>A0A426XDK0_ENSVE</name>
<dbReference type="GO" id="GO:0005634">
    <property type="term" value="C:nucleus"/>
    <property type="evidence" value="ECO:0007669"/>
    <property type="project" value="UniProtKB-SubCell"/>
</dbReference>
<feature type="domain" description="Homeobox" evidence="5">
    <location>
        <begin position="75"/>
        <end position="140"/>
    </location>
</feature>
<feature type="DNA-binding region" description="Homeobox" evidence="2">
    <location>
        <begin position="77"/>
        <end position="141"/>
    </location>
</feature>
<comment type="subcellular location">
    <subcellularLocation>
        <location evidence="1 2 3">Nucleus</location>
    </subcellularLocation>
</comment>
<dbReference type="InterPro" id="IPR044559">
    <property type="entry name" value="WOX13-like"/>
</dbReference>
<accession>A0A426XDK0</accession>
<evidence type="ECO:0000256" key="3">
    <source>
        <dbReference type="RuleBase" id="RU000682"/>
    </source>
</evidence>
<dbReference type="EMBL" id="AMZH03022163">
    <property type="protein sequence ID" value="RRT37547.1"/>
    <property type="molecule type" value="Genomic_DNA"/>
</dbReference>
<feature type="compositionally biased region" description="Basic residues" evidence="4">
    <location>
        <begin position="162"/>
        <end position="172"/>
    </location>
</feature>
<feature type="region of interest" description="Disordered" evidence="4">
    <location>
        <begin position="135"/>
        <end position="172"/>
    </location>
</feature>
<evidence type="ECO:0000259" key="5">
    <source>
        <dbReference type="PROSITE" id="PS50071"/>
    </source>
</evidence>
<comment type="caution">
    <text evidence="6">The sequence shown here is derived from an EMBL/GenBank/DDBJ whole genome shotgun (WGS) entry which is preliminary data.</text>
</comment>
<protein>
    <recommendedName>
        <fullName evidence="5">Homeobox domain-containing protein</fullName>
    </recommendedName>
</protein>
<proteinExistence type="predicted"/>
<dbReference type="SMART" id="SM00389">
    <property type="entry name" value="HOX"/>
    <property type="match status" value="1"/>
</dbReference>
<dbReference type="PANTHER" id="PTHR46777:SF5">
    <property type="entry name" value="WUSCHEL-RELATED HOMEOBOX 13"/>
    <property type="match status" value="1"/>
</dbReference>
<evidence type="ECO:0000313" key="7">
    <source>
        <dbReference type="Proteomes" id="UP000287651"/>
    </source>
</evidence>
<dbReference type="GO" id="GO:0003700">
    <property type="term" value="F:DNA-binding transcription factor activity"/>
    <property type="evidence" value="ECO:0007669"/>
    <property type="project" value="InterPro"/>
</dbReference>
<sequence length="172" mass="19396">MLYSKSVIEASAEGVLCVKVMTDEQMEVLRSQISAYAAICEQLVEMHRTMIAHQDSLSGMRSGHLFPDQSSGGAKISAKQRWTPTPAQVRILESIFCHGNRTPSKQRIKEITSELSRHGQVSETNVYNWFQNRRARSKRKQAFAAPSTTESEAEEESPGEKKAKKKMHFHDS</sequence>
<reference evidence="6 7" key="1">
    <citation type="journal article" date="2014" name="Agronomy (Basel)">
        <title>A Draft Genome Sequence for Ensete ventricosum, the Drought-Tolerant Tree Against Hunger.</title>
        <authorList>
            <person name="Harrison J."/>
            <person name="Moore K.A."/>
            <person name="Paszkiewicz K."/>
            <person name="Jones T."/>
            <person name="Grant M."/>
            <person name="Ambacheew D."/>
            <person name="Muzemil S."/>
            <person name="Studholme D.J."/>
        </authorList>
    </citation>
    <scope>NUCLEOTIDE SEQUENCE [LARGE SCALE GENOMIC DNA]</scope>
</reference>
<dbReference type="PROSITE" id="PS50071">
    <property type="entry name" value="HOMEOBOX_2"/>
    <property type="match status" value="1"/>
</dbReference>
<dbReference type="SUPFAM" id="SSF46689">
    <property type="entry name" value="Homeodomain-like"/>
    <property type="match status" value="1"/>
</dbReference>
<dbReference type="CDD" id="cd00086">
    <property type="entry name" value="homeodomain"/>
    <property type="match status" value="1"/>
</dbReference>
<dbReference type="InterPro" id="IPR001356">
    <property type="entry name" value="HD"/>
</dbReference>
<dbReference type="AlphaFoldDB" id="A0A426XDK0"/>